<dbReference type="PATRIC" id="fig|862908.3.peg.3173"/>
<keyword evidence="2" id="KW-1185">Reference proteome</keyword>
<sequence>MKAIFMALILSANTYAISQECKDATVKYEGAVETYGANTAVASLGWQAYEVCKQELNSYDQALVEVLKKRCLENNDSEGSMYRAFEAGCSLRAVEYFLYSQAEQ</sequence>
<gene>
    <name evidence="1" type="ordered locus">BMS_3319</name>
</gene>
<dbReference type="RefSeq" id="WP_014245833.1">
    <property type="nucleotide sequence ID" value="NC_016620.1"/>
</dbReference>
<dbReference type="EMBL" id="FQ312005">
    <property type="protein sequence ID" value="CBW28064.1"/>
    <property type="molecule type" value="Genomic_DNA"/>
</dbReference>
<dbReference type="Proteomes" id="UP000008963">
    <property type="component" value="Chromosome"/>
</dbReference>
<proteinExistence type="predicted"/>
<dbReference type="HOGENOM" id="CLU_2246211_0_0_7"/>
<organism evidence="1 2">
    <name type="scientific">Halobacteriovorax marinus (strain ATCC BAA-682 / DSM 15412 / SJ)</name>
    <name type="common">Bacteriovorax marinus</name>
    <dbReference type="NCBI Taxonomy" id="862908"/>
    <lineage>
        <taxon>Bacteria</taxon>
        <taxon>Pseudomonadati</taxon>
        <taxon>Bdellovibrionota</taxon>
        <taxon>Bacteriovoracia</taxon>
        <taxon>Bacteriovoracales</taxon>
        <taxon>Halobacteriovoraceae</taxon>
        <taxon>Halobacteriovorax</taxon>
    </lineage>
</organism>
<evidence type="ECO:0000313" key="2">
    <source>
        <dbReference type="Proteomes" id="UP000008963"/>
    </source>
</evidence>
<dbReference type="AlphaFoldDB" id="E1X0Z4"/>
<protein>
    <submittedName>
        <fullName evidence="1">Exported protein</fullName>
    </submittedName>
</protein>
<evidence type="ECO:0000313" key="1">
    <source>
        <dbReference type="EMBL" id="CBW28064.1"/>
    </source>
</evidence>
<dbReference type="KEGG" id="bmx:BMS_3319"/>
<accession>E1X0Z4</accession>
<reference evidence="2" key="1">
    <citation type="journal article" date="2013" name="ISME J.">
        <title>A small predatory core genome in the divergent marine Bacteriovorax marinus SJ and the terrestrial Bdellovibrio bacteriovorus.</title>
        <authorList>
            <person name="Crossman L.C."/>
            <person name="Chen H."/>
            <person name="Cerdeno-Tarraga A.M."/>
            <person name="Brooks K."/>
            <person name="Quail M.A."/>
            <person name="Pineiro S.A."/>
            <person name="Hobley L."/>
            <person name="Sockett R.E."/>
            <person name="Bentley S.D."/>
            <person name="Parkhill J."/>
            <person name="Williams H.N."/>
            <person name="Stine O.C."/>
        </authorList>
    </citation>
    <scope>NUCLEOTIDE SEQUENCE [LARGE SCALE GENOMIC DNA]</scope>
    <source>
        <strain evidence="2">ATCC BAA-682 / DSM 15412 / SJ</strain>
    </source>
</reference>
<name>E1X0Z4_HALMS</name>